<dbReference type="RefSeq" id="WP_020934131.1">
    <property type="nucleotide sequence ID" value="NC_021915.1"/>
</dbReference>
<dbReference type="PATRIC" id="fig|1224163.3.peg.718"/>
<keyword evidence="5" id="KW-1185">Reference proteome</keyword>
<evidence type="ECO:0000313" key="4">
    <source>
        <dbReference type="EMBL" id="AGS34198.1"/>
    </source>
</evidence>
<dbReference type="eggNOG" id="COG5479">
    <property type="taxonomic scope" value="Bacteria"/>
</dbReference>
<dbReference type="KEGG" id="cmd:B841_03575"/>
<dbReference type="STRING" id="1224163.B841_03575"/>
<sequence length="320" mass="33875">MPESAVAVFTREHGWRAYAIPVLAVITVWVLIDVLMSPADDVEAGDAATDTAVDAPAREVEEPPFGPGPDPSRSGGVAVAPTELPPGGAFTQAGEGSFRTVGAPGLAVGAGEEVVIRYVLEVENGVDTASYGGDDAFASLVDATLADPRGWIHDPRFRFEHVAPGADPNLRIRLASVDTTHEFCGNDLEMETSCRTTVTGENLVMLNDSRWTRGADTFEGDLGSYRQYLINHEVGHALGYQRHVACGGEGALAPIMMQQTLSLNNSQLNDFNPEEIYPDDDATCRYNAWPYPELGDLPGAAGGPAAPPVDALVGGAEEAR</sequence>
<dbReference type="HOGENOM" id="CLU_037318_0_0_11"/>
<dbReference type="EMBL" id="CP003924">
    <property type="protein sequence ID" value="AGS34198.1"/>
    <property type="molecule type" value="Genomic_DNA"/>
</dbReference>
<dbReference type="GO" id="GO:0008237">
    <property type="term" value="F:metallopeptidase activity"/>
    <property type="evidence" value="ECO:0007669"/>
    <property type="project" value="InterPro"/>
</dbReference>
<feature type="region of interest" description="Disordered" evidence="1">
    <location>
        <begin position="54"/>
        <end position="95"/>
    </location>
</feature>
<organism evidence="4 5">
    <name type="scientific">Corynebacterium maris DSM 45190</name>
    <dbReference type="NCBI Taxonomy" id="1224163"/>
    <lineage>
        <taxon>Bacteria</taxon>
        <taxon>Bacillati</taxon>
        <taxon>Actinomycetota</taxon>
        <taxon>Actinomycetes</taxon>
        <taxon>Mycobacteriales</taxon>
        <taxon>Corynebacteriaceae</taxon>
        <taxon>Corynebacterium</taxon>
    </lineage>
</organism>
<feature type="compositionally biased region" description="Low complexity" evidence="1">
    <location>
        <begin position="308"/>
        <end position="320"/>
    </location>
</feature>
<keyword evidence="2" id="KW-1133">Transmembrane helix</keyword>
<gene>
    <name evidence="4" type="ORF">B841_03575</name>
</gene>
<evidence type="ECO:0000256" key="2">
    <source>
        <dbReference type="SAM" id="Phobius"/>
    </source>
</evidence>
<evidence type="ECO:0000313" key="5">
    <source>
        <dbReference type="Proteomes" id="UP000015388"/>
    </source>
</evidence>
<dbReference type="Pfam" id="PF11350">
    <property type="entry name" value="DUF3152"/>
    <property type="match status" value="1"/>
</dbReference>
<keyword evidence="2" id="KW-0472">Membrane</keyword>
<reference evidence="4 5" key="1">
    <citation type="submission" date="2012-11" db="EMBL/GenBank/DDBJ databases">
        <title>The complete genome sequence of Corynebacterium maris Coryn-1 (=DSM 45190).</title>
        <authorList>
            <person name="Schaffert L."/>
            <person name="Albersmeier A."/>
            <person name="Kalinowski J."/>
            <person name="Ruckert C."/>
        </authorList>
    </citation>
    <scope>NUCLEOTIDE SEQUENCE [LARGE SCALE GENOMIC DNA]</scope>
    <source>
        <strain evidence="5">Coryn-1</strain>
    </source>
</reference>
<proteinExistence type="predicted"/>
<dbReference type="AlphaFoldDB" id="S5THL3"/>
<feature type="domain" description="DUF3152" evidence="3">
    <location>
        <begin position="84"/>
        <end position="292"/>
    </location>
</feature>
<dbReference type="InterPro" id="IPR024079">
    <property type="entry name" value="MetalloPept_cat_dom_sf"/>
</dbReference>
<dbReference type="Proteomes" id="UP000015388">
    <property type="component" value="Chromosome"/>
</dbReference>
<feature type="region of interest" description="Disordered" evidence="1">
    <location>
        <begin position="297"/>
        <end position="320"/>
    </location>
</feature>
<dbReference type="Gene3D" id="3.40.390.10">
    <property type="entry name" value="Collagenase (Catalytic Domain)"/>
    <property type="match status" value="1"/>
</dbReference>
<keyword evidence="2" id="KW-0812">Transmembrane</keyword>
<accession>S5THL3</accession>
<dbReference type="SUPFAM" id="SSF55486">
    <property type="entry name" value="Metalloproteases ('zincins'), catalytic domain"/>
    <property type="match status" value="1"/>
</dbReference>
<protein>
    <recommendedName>
        <fullName evidence="3">DUF3152 domain-containing protein</fullName>
    </recommendedName>
</protein>
<name>S5THL3_9CORY</name>
<evidence type="ECO:0000259" key="3">
    <source>
        <dbReference type="Pfam" id="PF11350"/>
    </source>
</evidence>
<dbReference type="InterPro" id="IPR022603">
    <property type="entry name" value="DUF3152"/>
</dbReference>
<feature type="transmembrane region" description="Helical" evidence="2">
    <location>
        <begin position="15"/>
        <end position="32"/>
    </location>
</feature>
<evidence type="ECO:0000256" key="1">
    <source>
        <dbReference type="SAM" id="MobiDB-lite"/>
    </source>
</evidence>